<name>K9VIF5_9CYAN</name>
<evidence type="ECO:0000313" key="12">
    <source>
        <dbReference type="EMBL" id="AFZ07731.1"/>
    </source>
</evidence>
<proteinExistence type="inferred from homology"/>
<feature type="domain" description="Cas12f1-like TNB" evidence="9">
    <location>
        <begin position="357"/>
        <end position="422"/>
    </location>
</feature>
<dbReference type="GO" id="GO:0046872">
    <property type="term" value="F:metal ion binding"/>
    <property type="evidence" value="ECO:0007669"/>
    <property type="project" value="UniProtKB-KW"/>
</dbReference>
<keyword evidence="5" id="KW-0238">DNA-binding</keyword>
<dbReference type="HOGENOM" id="CLU_032903_0_1_3"/>
<keyword evidence="6" id="KW-0233">DNA recombination</keyword>
<evidence type="ECO:0000256" key="5">
    <source>
        <dbReference type="ARBA" id="ARBA00023125"/>
    </source>
</evidence>
<evidence type="ECO:0000256" key="3">
    <source>
        <dbReference type="ARBA" id="ARBA00022723"/>
    </source>
</evidence>
<dbReference type="InterPro" id="IPR001959">
    <property type="entry name" value="Transposase"/>
</dbReference>
<evidence type="ECO:0000259" key="9">
    <source>
        <dbReference type="Pfam" id="PF07282"/>
    </source>
</evidence>
<dbReference type="InterPro" id="IPR010095">
    <property type="entry name" value="Cas12f1-like_TNB"/>
</dbReference>
<dbReference type="KEGG" id="oni:Osc7112_1883"/>
<feature type="domain" description="Transposase putative helix-turn-helix" evidence="10">
    <location>
        <begin position="8"/>
        <end position="51"/>
    </location>
</feature>
<evidence type="ECO:0000256" key="1">
    <source>
        <dbReference type="ARBA" id="ARBA00008761"/>
    </source>
</evidence>
<reference evidence="12 13" key="1">
    <citation type="submission" date="2012-05" db="EMBL/GenBank/DDBJ databases">
        <title>Finished chromosome of genome of Oscillatoria sp. PCC 7112.</title>
        <authorList>
            <consortium name="US DOE Joint Genome Institute"/>
            <person name="Gugger M."/>
            <person name="Coursin T."/>
            <person name="Rippka R."/>
            <person name="Tandeau De Marsac N."/>
            <person name="Huntemann M."/>
            <person name="Wei C.-L."/>
            <person name="Han J."/>
            <person name="Detter J.C."/>
            <person name="Han C."/>
            <person name="Tapia R."/>
            <person name="Davenport K."/>
            <person name="Daligault H."/>
            <person name="Erkkila T."/>
            <person name="Gu W."/>
            <person name="Munk A.C.C."/>
            <person name="Teshima H."/>
            <person name="Xu Y."/>
            <person name="Chain P."/>
            <person name="Chen A."/>
            <person name="Krypides N."/>
            <person name="Mavromatis K."/>
            <person name="Markowitz V."/>
            <person name="Szeto E."/>
            <person name="Ivanova N."/>
            <person name="Mikhailova N."/>
            <person name="Ovchinnikova G."/>
            <person name="Pagani I."/>
            <person name="Pati A."/>
            <person name="Goodwin L."/>
            <person name="Peters L."/>
            <person name="Pitluck S."/>
            <person name="Woyke T."/>
            <person name="Kerfeld C."/>
        </authorList>
    </citation>
    <scope>NUCLEOTIDE SEQUENCE [LARGE SCALE GENOMIC DNA]</scope>
    <source>
        <strain evidence="12 13">PCC 7112</strain>
    </source>
</reference>
<accession>K9VIF5</accession>
<evidence type="ECO:0000259" key="10">
    <source>
        <dbReference type="Pfam" id="PF12323"/>
    </source>
</evidence>
<dbReference type="EMBL" id="CP003614">
    <property type="protein sequence ID" value="AFZ06367.1"/>
    <property type="molecule type" value="Genomic_DNA"/>
</dbReference>
<keyword evidence="13" id="KW-1185">Reference proteome</keyword>
<keyword evidence="2" id="KW-0815">Transposition</keyword>
<evidence type="ECO:0000313" key="11">
    <source>
        <dbReference type="EMBL" id="AFZ06367.1"/>
    </source>
</evidence>
<dbReference type="GO" id="GO:0003677">
    <property type="term" value="F:DNA binding"/>
    <property type="evidence" value="ECO:0007669"/>
    <property type="project" value="UniProtKB-KW"/>
</dbReference>
<dbReference type="NCBIfam" id="NF040570">
    <property type="entry name" value="guided_TnpB"/>
    <property type="match status" value="1"/>
</dbReference>
<evidence type="ECO:0000256" key="6">
    <source>
        <dbReference type="ARBA" id="ARBA00023172"/>
    </source>
</evidence>
<dbReference type="GO" id="GO:0006310">
    <property type="term" value="P:DNA recombination"/>
    <property type="evidence" value="ECO:0007669"/>
    <property type="project" value="UniProtKB-KW"/>
</dbReference>
<sequence>MRIGYDAMKATYQYQFYPDTNQKLTLNHWLRICRYWYNRQLGDRFDWWEMNRTAINACPLIASISAPRAKPNYYSQKQQLPVIKKDLVKVFHSGELLDFKQVDSTVLQDVSKRVDKAFERFVIGDSKGGRSGKPRFKTEADYRTMTFSTANSDWIKLVRKNWLYIRLPKLGIIKVRMHRLIPDGFSVKQISVTRKADGWFIQIMLEDASVPQFIPDKITPNWNNSIGLDAVLHEDVYLASSSGEKLPSLKPLRKNQSKLDRISRKRNKQKRGSKSRRKLAKKEARQHQKIARSRQDFHYKTAHKLVKSGAKFFFHEDLNLKGLTKRNKVKQDDEGNYLPNGQSAKSGLNKSWLDAAFGQFFKTLEYIAEKAGSVVVSQKPAYTSMVLCYRNEIIFTDCGIRNYWDEQNSLMVDRDINAAINLKRLGLDIFPSIKRRSGNLSVVGTMDDRTVKEILHTLHRAAKKPTS</sequence>
<dbReference type="KEGG" id="oni:Osc7112_3352"/>
<organism evidence="12 13">
    <name type="scientific">Phormidium nigroviride PCC 7112</name>
    <dbReference type="NCBI Taxonomy" id="179408"/>
    <lineage>
        <taxon>Bacteria</taxon>
        <taxon>Bacillati</taxon>
        <taxon>Cyanobacteriota</taxon>
        <taxon>Cyanophyceae</taxon>
        <taxon>Oscillatoriophycideae</taxon>
        <taxon>Oscillatoriales</taxon>
        <taxon>Oscillatoriaceae</taxon>
        <taxon>Phormidium</taxon>
    </lineage>
</organism>
<dbReference type="AlphaFoldDB" id="K9VIF5"/>
<dbReference type="eggNOG" id="COG0675">
    <property type="taxonomic scope" value="Bacteria"/>
</dbReference>
<keyword evidence="4" id="KW-0862">Zinc</keyword>
<dbReference type="Proteomes" id="UP000010478">
    <property type="component" value="Chromosome"/>
</dbReference>
<dbReference type="STRING" id="179408.Osc7112_1883"/>
<dbReference type="Pfam" id="PF01385">
    <property type="entry name" value="OrfB_IS605"/>
    <property type="match status" value="1"/>
</dbReference>
<dbReference type="GO" id="GO:0032196">
    <property type="term" value="P:transposition"/>
    <property type="evidence" value="ECO:0007669"/>
    <property type="project" value="UniProtKB-KW"/>
</dbReference>
<dbReference type="EMBL" id="CP003614">
    <property type="protein sequence ID" value="AFZ07731.1"/>
    <property type="molecule type" value="Genomic_DNA"/>
</dbReference>
<evidence type="ECO:0000259" key="8">
    <source>
        <dbReference type="Pfam" id="PF01385"/>
    </source>
</evidence>
<keyword evidence="3" id="KW-0479">Metal-binding</keyword>
<dbReference type="Pfam" id="PF07282">
    <property type="entry name" value="Cas12f1-like_TNB"/>
    <property type="match status" value="1"/>
</dbReference>
<dbReference type="InterPro" id="IPR021027">
    <property type="entry name" value="Transposase_put_HTH"/>
</dbReference>
<comment type="similarity">
    <text evidence="1">In the C-terminal section; belongs to the transposase 35 family.</text>
</comment>
<dbReference type="Pfam" id="PF12323">
    <property type="entry name" value="HTH_OrfB_IS605"/>
    <property type="match status" value="1"/>
</dbReference>
<feature type="region of interest" description="Disordered" evidence="7">
    <location>
        <begin position="253"/>
        <end position="292"/>
    </location>
</feature>
<protein>
    <submittedName>
        <fullName evidence="12">Transposase IS891/IS1136/IS1341 family</fullName>
    </submittedName>
</protein>
<evidence type="ECO:0000256" key="7">
    <source>
        <dbReference type="SAM" id="MobiDB-lite"/>
    </source>
</evidence>
<evidence type="ECO:0000256" key="4">
    <source>
        <dbReference type="ARBA" id="ARBA00022833"/>
    </source>
</evidence>
<evidence type="ECO:0000313" key="13">
    <source>
        <dbReference type="Proteomes" id="UP000010478"/>
    </source>
</evidence>
<evidence type="ECO:0000256" key="2">
    <source>
        <dbReference type="ARBA" id="ARBA00022578"/>
    </source>
</evidence>
<dbReference type="PATRIC" id="fig|179408.3.peg.2286"/>
<feature type="compositionally biased region" description="Basic residues" evidence="7">
    <location>
        <begin position="263"/>
        <end position="280"/>
    </location>
</feature>
<gene>
    <name evidence="11" type="ORF">Osc7112_1883</name>
    <name evidence="12" type="ORF">Osc7112_3352</name>
</gene>
<feature type="domain" description="Probable transposase IS891/IS1136/IS1341" evidence="8">
    <location>
        <begin position="219"/>
        <end position="325"/>
    </location>
</feature>
<dbReference type="RefSeq" id="WP_015175679.1">
    <property type="nucleotide sequence ID" value="NC_019729.1"/>
</dbReference>